<feature type="non-terminal residue" evidence="1">
    <location>
        <position position="341"/>
    </location>
</feature>
<sequence>KLKITSNLIDFSDGIDKKRNHLTLFDDLKIPSPEQAKESKAIQSDDLETDLVKESSHQERSLISDIKNNASLITSYKSKERGEPQINSSCFSSAINAAISDLKGKEYGCSFENESMPFCNICNSIATQSESSSKDNKNSILLNDKDSVKKKVHFREEIETFLYEPKRCVHHPCVILKSPLSTKGMEEGNQNCKTTFTLEATVEENFHSYVVREDSEEIEEMFLENPNILETIRRRKFAGRRMEERFKPNNIRTSTCLSEKPHRINGWVPVRNEDDRFLLESMDSTVGYLRRMQTEGEPKISRTRSAKVLSDKTAVTTARKQSKEILEKLCKKLFHHKNSRK</sequence>
<accession>A0A8X6GXQ7</accession>
<evidence type="ECO:0000313" key="1">
    <source>
        <dbReference type="EMBL" id="GFR13232.1"/>
    </source>
</evidence>
<keyword evidence="2" id="KW-1185">Reference proteome</keyword>
<dbReference type="AlphaFoldDB" id="A0A8X6GXQ7"/>
<dbReference type="EMBL" id="BMAO01036818">
    <property type="protein sequence ID" value="GFR13232.1"/>
    <property type="molecule type" value="Genomic_DNA"/>
</dbReference>
<evidence type="ECO:0000313" key="2">
    <source>
        <dbReference type="Proteomes" id="UP000887116"/>
    </source>
</evidence>
<gene>
    <name evidence="1" type="ORF">TNCT_126681</name>
</gene>
<proteinExistence type="predicted"/>
<name>A0A8X6GXQ7_TRICU</name>
<organism evidence="1 2">
    <name type="scientific">Trichonephila clavata</name>
    <name type="common">Joro spider</name>
    <name type="synonym">Nephila clavata</name>
    <dbReference type="NCBI Taxonomy" id="2740835"/>
    <lineage>
        <taxon>Eukaryota</taxon>
        <taxon>Metazoa</taxon>
        <taxon>Ecdysozoa</taxon>
        <taxon>Arthropoda</taxon>
        <taxon>Chelicerata</taxon>
        <taxon>Arachnida</taxon>
        <taxon>Araneae</taxon>
        <taxon>Araneomorphae</taxon>
        <taxon>Entelegynae</taxon>
        <taxon>Araneoidea</taxon>
        <taxon>Nephilidae</taxon>
        <taxon>Trichonephila</taxon>
    </lineage>
</organism>
<reference evidence="1" key="1">
    <citation type="submission" date="2020-07" db="EMBL/GenBank/DDBJ databases">
        <title>Multicomponent nature underlies the extraordinary mechanical properties of spider dragline silk.</title>
        <authorList>
            <person name="Kono N."/>
            <person name="Nakamura H."/>
            <person name="Mori M."/>
            <person name="Yoshida Y."/>
            <person name="Ohtoshi R."/>
            <person name="Malay A.D."/>
            <person name="Moran D.A.P."/>
            <person name="Tomita M."/>
            <person name="Numata K."/>
            <person name="Arakawa K."/>
        </authorList>
    </citation>
    <scope>NUCLEOTIDE SEQUENCE</scope>
</reference>
<dbReference type="Proteomes" id="UP000887116">
    <property type="component" value="Unassembled WGS sequence"/>
</dbReference>
<dbReference type="OrthoDB" id="6456580at2759"/>
<comment type="caution">
    <text evidence="1">The sequence shown here is derived from an EMBL/GenBank/DDBJ whole genome shotgun (WGS) entry which is preliminary data.</text>
</comment>
<protein>
    <submittedName>
        <fullName evidence="1">Uncharacterized protein</fullName>
    </submittedName>
</protein>